<evidence type="ECO:0000256" key="1">
    <source>
        <dbReference type="ARBA" id="ARBA00023002"/>
    </source>
</evidence>
<dbReference type="RefSeq" id="WP_146915533.1">
    <property type="nucleotide sequence ID" value="NZ_VORW01000002.1"/>
</dbReference>
<dbReference type="GO" id="GO:0016491">
    <property type="term" value="F:oxidoreductase activity"/>
    <property type="evidence" value="ECO:0007669"/>
    <property type="project" value="UniProtKB-KW"/>
</dbReference>
<proteinExistence type="predicted"/>
<dbReference type="Proteomes" id="UP000321935">
    <property type="component" value="Unassembled WGS sequence"/>
</dbReference>
<dbReference type="PROSITE" id="PS51318">
    <property type="entry name" value="TAT"/>
    <property type="match status" value="1"/>
</dbReference>
<organism evidence="4 5">
    <name type="scientific">Algoriphagus aquimarinus</name>
    <dbReference type="NCBI Taxonomy" id="237018"/>
    <lineage>
        <taxon>Bacteria</taxon>
        <taxon>Pseudomonadati</taxon>
        <taxon>Bacteroidota</taxon>
        <taxon>Cytophagia</taxon>
        <taxon>Cytophagales</taxon>
        <taxon>Cyclobacteriaceae</taxon>
        <taxon>Algoriphagus</taxon>
    </lineage>
</organism>
<dbReference type="Pfam" id="PF00248">
    <property type="entry name" value="Aldo_ket_red"/>
    <property type="match status" value="1"/>
</dbReference>
<dbReference type="PANTHER" id="PTHR43625">
    <property type="entry name" value="AFLATOXIN B1 ALDEHYDE REDUCTASE"/>
    <property type="match status" value="1"/>
</dbReference>
<gene>
    <name evidence="4" type="ORF">ESV85_05510</name>
</gene>
<dbReference type="AlphaFoldDB" id="A0A5C7B6C9"/>
<evidence type="ECO:0000313" key="4">
    <source>
        <dbReference type="EMBL" id="TXE13432.1"/>
    </source>
</evidence>
<evidence type="ECO:0000259" key="3">
    <source>
        <dbReference type="Pfam" id="PF00248"/>
    </source>
</evidence>
<accession>A0A5C7B6C9</accession>
<comment type="caution">
    <text evidence="4">The sequence shown here is derived from an EMBL/GenBank/DDBJ whole genome shotgun (WGS) entry which is preliminary data.</text>
</comment>
<keyword evidence="2" id="KW-0732">Signal</keyword>
<evidence type="ECO:0000256" key="2">
    <source>
        <dbReference type="SAM" id="SignalP"/>
    </source>
</evidence>
<evidence type="ECO:0000313" key="5">
    <source>
        <dbReference type="Proteomes" id="UP000321935"/>
    </source>
</evidence>
<dbReference type="Gene3D" id="3.20.20.100">
    <property type="entry name" value="NADP-dependent oxidoreductase domain"/>
    <property type="match status" value="1"/>
</dbReference>
<dbReference type="SUPFAM" id="SSF51430">
    <property type="entry name" value="NAD(P)-linked oxidoreductase"/>
    <property type="match status" value="1"/>
</dbReference>
<dbReference type="GO" id="GO:0005737">
    <property type="term" value="C:cytoplasm"/>
    <property type="evidence" value="ECO:0007669"/>
    <property type="project" value="TreeGrafter"/>
</dbReference>
<dbReference type="EMBL" id="VORW01000002">
    <property type="protein sequence ID" value="TXE13432.1"/>
    <property type="molecule type" value="Genomic_DNA"/>
</dbReference>
<dbReference type="PANTHER" id="PTHR43625:SF77">
    <property type="entry name" value="ALDO-KETO REDUCTASE"/>
    <property type="match status" value="1"/>
</dbReference>
<sequence length="369" mass="41182">MTNKIKSNRREFFKNAALAGAGMVMTPALAMSSGDKPRLNLSADLPTRKLGNLEVSGIGLGCMSMVAGTYNPTPPKQDMIAHLRKAVERGVTFFDTAEVYGPYGSEEVVGEGLEPFTGQIKIATKIGFEIQNRQRMGRNSSPESLKRVVDGSLKRLRVETIDLLYLHRWDPQVPIEEVAGAFKEIIAAGKAKHWGLSEVAPDTLRKAHAELPVSALQTQYSLGERFPENQILDICEELGVGFVPWGPTLRSFLTGRFNEYSRFDELDRRSQLPFFSAEGLEQNMPFLRIVEEWSQKKGITMAQFSLAWLLAQKPFIVPIPGTISPQHLEENLGALEVRFSESELTEIRSEIEKFELLGVRTKESALVDQ</sequence>
<name>A0A5C7B6C9_9BACT</name>
<dbReference type="InterPro" id="IPR023210">
    <property type="entry name" value="NADP_OxRdtase_dom"/>
</dbReference>
<dbReference type="OrthoDB" id="9773828at2"/>
<protein>
    <submittedName>
        <fullName evidence="4">Aldo/keto reductase</fullName>
    </submittedName>
</protein>
<feature type="domain" description="NADP-dependent oxidoreductase" evidence="3">
    <location>
        <begin position="58"/>
        <end position="349"/>
    </location>
</feature>
<feature type="chain" id="PRO_5022850188" evidence="2">
    <location>
        <begin position="31"/>
        <end position="369"/>
    </location>
</feature>
<reference evidence="4 5" key="1">
    <citation type="submission" date="2019-08" db="EMBL/GenBank/DDBJ databases">
        <title>Genomes sequence of Algoriphagus aquimarinus ACAM450.</title>
        <authorList>
            <person name="Bowman J.P."/>
        </authorList>
    </citation>
    <scope>NUCLEOTIDE SEQUENCE [LARGE SCALE GENOMIC DNA]</scope>
    <source>
        <strain evidence="4 5">ACAM 450</strain>
    </source>
</reference>
<dbReference type="InterPro" id="IPR050791">
    <property type="entry name" value="Aldo-Keto_reductase"/>
</dbReference>
<keyword evidence="1" id="KW-0560">Oxidoreductase</keyword>
<dbReference type="InterPro" id="IPR006311">
    <property type="entry name" value="TAT_signal"/>
</dbReference>
<dbReference type="InterPro" id="IPR036812">
    <property type="entry name" value="NAD(P)_OxRdtase_dom_sf"/>
</dbReference>
<feature type="signal peptide" evidence="2">
    <location>
        <begin position="1"/>
        <end position="30"/>
    </location>
</feature>